<organism evidence="1">
    <name type="scientific">Ackermannviridae sp</name>
    <dbReference type="NCBI Taxonomy" id="2831612"/>
    <lineage>
        <taxon>Viruses</taxon>
        <taxon>Duplodnaviria</taxon>
        <taxon>Heunggongvirae</taxon>
        <taxon>Uroviricota</taxon>
        <taxon>Caudoviricetes</taxon>
        <taxon>Pantevenvirales</taxon>
        <taxon>Ackermannviridae</taxon>
    </lineage>
</organism>
<sequence length="200" mass="22847">MTWYDVKLATLQKMFASDGTDISTPDEATKEYINAMPQAANEVVEMLCTAGRYLRKSYTIDKTAGEPLSVNLTYEVPSFWRSEPPEVYKLVNDVPQPTGGVQMVGGKYLVFDKELDGEFEFFYDAKPKPFTAETPDTQKIELPDDAAVLMPLYMASQLYKDDDITIATYYRNEFETAFERLVNPNRNSTKESFVCETGWW</sequence>
<dbReference type="EMBL" id="BK033130">
    <property type="protein sequence ID" value="DAE46973.1"/>
    <property type="molecule type" value="Genomic_DNA"/>
</dbReference>
<name>A0A8S5RR52_9CAUD</name>
<reference evidence="1" key="1">
    <citation type="journal article" date="2021" name="Proc. Natl. Acad. Sci. U.S.A.">
        <title>A Catalog of Tens of Thousands of Viruses from Human Metagenomes Reveals Hidden Associations with Chronic Diseases.</title>
        <authorList>
            <person name="Tisza M.J."/>
            <person name="Buck C.B."/>
        </authorList>
    </citation>
    <scope>NUCLEOTIDE SEQUENCE</scope>
    <source>
        <strain evidence="1">CtuoI59</strain>
    </source>
</reference>
<dbReference type="InterPro" id="IPR056209">
    <property type="entry name" value="SU10_adaptor"/>
</dbReference>
<proteinExistence type="predicted"/>
<dbReference type="Pfam" id="PF24175">
    <property type="entry name" value="SU10_adaptor"/>
    <property type="match status" value="1"/>
</dbReference>
<protein>
    <submittedName>
        <fullName evidence="1">Uncharacterized protein</fullName>
    </submittedName>
</protein>
<evidence type="ECO:0000313" key="1">
    <source>
        <dbReference type="EMBL" id="DAE46973.1"/>
    </source>
</evidence>
<accession>A0A8S5RR52</accession>